<reference evidence="2 3" key="1">
    <citation type="submission" date="2019-03" db="EMBL/GenBank/DDBJ databases">
        <title>Genome sequence of Sphingomonas sp. 17J27-24.</title>
        <authorList>
            <person name="Kim M."/>
            <person name="Maeng S."/>
            <person name="Sathiyaraj S."/>
        </authorList>
    </citation>
    <scope>NUCLEOTIDE SEQUENCE [LARGE SCALE GENOMIC DNA]</scope>
    <source>
        <strain evidence="2 3">17J27-24</strain>
    </source>
</reference>
<protein>
    <submittedName>
        <fullName evidence="2">Phage holin family protein</fullName>
    </submittedName>
</protein>
<keyword evidence="1" id="KW-0472">Membrane</keyword>
<evidence type="ECO:0000313" key="2">
    <source>
        <dbReference type="EMBL" id="TFI60235.1"/>
    </source>
</evidence>
<sequence>MTVDARVGNVGESSIGELFGRATEQAKDFARSEIGLYKAIASYRVSKARNGAIALVAALFLVNAALITLLVCIAMALALHIGPLLAGLAVFVAVGILGFFLVRFGIGKMAALSGDAEERAALAAGEHLS</sequence>
<organism evidence="2 3">
    <name type="scientific">Sphingomonas parva</name>
    <dbReference type="NCBI Taxonomy" id="2555898"/>
    <lineage>
        <taxon>Bacteria</taxon>
        <taxon>Pseudomonadati</taxon>
        <taxon>Pseudomonadota</taxon>
        <taxon>Alphaproteobacteria</taxon>
        <taxon>Sphingomonadales</taxon>
        <taxon>Sphingomonadaceae</taxon>
        <taxon>Sphingomonas</taxon>
    </lineage>
</organism>
<evidence type="ECO:0000313" key="3">
    <source>
        <dbReference type="Proteomes" id="UP000298213"/>
    </source>
</evidence>
<accession>A0A4Y8ZY55</accession>
<dbReference type="Pfam" id="PF07332">
    <property type="entry name" value="Phage_holin_3_6"/>
    <property type="match status" value="1"/>
</dbReference>
<name>A0A4Y8ZY55_9SPHN</name>
<proteinExistence type="predicted"/>
<dbReference type="Proteomes" id="UP000298213">
    <property type="component" value="Unassembled WGS sequence"/>
</dbReference>
<dbReference type="AlphaFoldDB" id="A0A4Y8ZY55"/>
<feature type="transmembrane region" description="Helical" evidence="1">
    <location>
        <begin position="52"/>
        <end position="78"/>
    </location>
</feature>
<dbReference type="InterPro" id="IPR009937">
    <property type="entry name" value="Phage_holin_3_6"/>
</dbReference>
<dbReference type="EMBL" id="SPDV01000001">
    <property type="protein sequence ID" value="TFI60235.1"/>
    <property type="molecule type" value="Genomic_DNA"/>
</dbReference>
<feature type="transmembrane region" description="Helical" evidence="1">
    <location>
        <begin position="84"/>
        <end position="102"/>
    </location>
</feature>
<gene>
    <name evidence="2" type="ORF">E2493_00540</name>
</gene>
<keyword evidence="1" id="KW-0812">Transmembrane</keyword>
<keyword evidence="1" id="KW-1133">Transmembrane helix</keyword>
<comment type="caution">
    <text evidence="2">The sequence shown here is derived from an EMBL/GenBank/DDBJ whole genome shotgun (WGS) entry which is preliminary data.</text>
</comment>
<keyword evidence="3" id="KW-1185">Reference proteome</keyword>
<dbReference type="OrthoDB" id="7595734at2"/>
<evidence type="ECO:0000256" key="1">
    <source>
        <dbReference type="SAM" id="Phobius"/>
    </source>
</evidence>